<sequence>MTPNLVAEALPAVLLDDLVSSVTERTGSERIGQAFRRSFGNTIETTIQADDEGRPFVITGDIPAMWLRDSSAQLAPYLGLARDHAPMADLIAGVIGTQFRLITVDSYANAFNRAPTGSGHPGDLCDDPRIWEQKYEIDSFAFPLWLAHRFWRLTGRTDFAGDEFRAAARIIVDQLRLEQDHEARSAYRFVREVGIETETLSRGGLGAPVGFTGMTWSGFRPSDDACTYGYNVPGNLFAATALRHLAELATKIIGDQRLADDAEQLAGELADGVRRHGIVRHPDHGDVYAYEVDGLGNTLLMDDANMPSLLSLPWLGCVELTDPVYRATRALILSPENPFYYEGSAAAGIGSPHTPPRYVWPIALAVQGLTSAEPAEQRRLIDLLIDTDGGTGLMHEGFDVDDPTRFTRPWFSWANAMFCQLILEHTELA</sequence>
<dbReference type="InterPro" id="IPR008928">
    <property type="entry name" value="6-hairpin_glycosidase_sf"/>
</dbReference>
<dbReference type="PANTHER" id="PTHR31047">
    <property type="entry name" value="MEIOTICALLY UP-REGULATED GENE 157 PROTEIN"/>
    <property type="match status" value="1"/>
</dbReference>
<dbReference type="InterPro" id="IPR012341">
    <property type="entry name" value="6hp_glycosidase-like_sf"/>
</dbReference>
<evidence type="ECO:0000313" key="1">
    <source>
        <dbReference type="EMBL" id="NYE72038.1"/>
    </source>
</evidence>
<name>A0A7Y9I8N2_9ACTN</name>
<dbReference type="SMART" id="SM01149">
    <property type="entry name" value="DUF1237"/>
    <property type="match status" value="1"/>
</dbReference>
<keyword evidence="2" id="KW-1185">Reference proteome</keyword>
<dbReference type="Pfam" id="PF06824">
    <property type="entry name" value="Glyco_hydro_125"/>
    <property type="match status" value="1"/>
</dbReference>
<dbReference type="AlphaFoldDB" id="A0A7Y9I8N2"/>
<evidence type="ECO:0008006" key="3">
    <source>
        <dbReference type="Google" id="ProtNLM"/>
    </source>
</evidence>
<dbReference type="Proteomes" id="UP000569914">
    <property type="component" value="Unassembled WGS sequence"/>
</dbReference>
<dbReference type="Gene3D" id="1.50.10.10">
    <property type="match status" value="1"/>
</dbReference>
<dbReference type="InterPro" id="IPR008313">
    <property type="entry name" value="GH125"/>
</dbReference>
<gene>
    <name evidence="1" type="ORF">BKA15_003367</name>
</gene>
<proteinExistence type="predicted"/>
<evidence type="ECO:0000313" key="2">
    <source>
        <dbReference type="Proteomes" id="UP000569914"/>
    </source>
</evidence>
<dbReference type="SUPFAM" id="SSF48208">
    <property type="entry name" value="Six-hairpin glycosidases"/>
    <property type="match status" value="1"/>
</dbReference>
<dbReference type="GO" id="GO:0005975">
    <property type="term" value="P:carbohydrate metabolic process"/>
    <property type="evidence" value="ECO:0007669"/>
    <property type="project" value="InterPro"/>
</dbReference>
<organism evidence="1 2">
    <name type="scientific">Microlunatus parietis</name>
    <dbReference type="NCBI Taxonomy" id="682979"/>
    <lineage>
        <taxon>Bacteria</taxon>
        <taxon>Bacillati</taxon>
        <taxon>Actinomycetota</taxon>
        <taxon>Actinomycetes</taxon>
        <taxon>Propionibacteriales</taxon>
        <taxon>Propionibacteriaceae</taxon>
        <taxon>Microlunatus</taxon>
    </lineage>
</organism>
<reference evidence="1 2" key="1">
    <citation type="submission" date="2020-07" db="EMBL/GenBank/DDBJ databases">
        <title>Sequencing the genomes of 1000 actinobacteria strains.</title>
        <authorList>
            <person name="Klenk H.-P."/>
        </authorList>
    </citation>
    <scope>NUCLEOTIDE SEQUENCE [LARGE SCALE GENOMIC DNA]</scope>
    <source>
        <strain evidence="1 2">DSM 22083</strain>
    </source>
</reference>
<accession>A0A7Y9I8N2</accession>
<dbReference type="RefSeq" id="WP_312879074.1">
    <property type="nucleotide sequence ID" value="NZ_JACCBU010000001.1"/>
</dbReference>
<dbReference type="PANTHER" id="PTHR31047:SF0">
    <property type="entry name" value="MEIOTICALLY UP-REGULATED GENE 157 PROTEIN"/>
    <property type="match status" value="1"/>
</dbReference>
<protein>
    <recommendedName>
        <fullName evidence="3">Metal-independent alpha-mannosidase</fullName>
    </recommendedName>
</protein>
<dbReference type="PIRSF" id="PIRSF028846">
    <property type="entry name" value="UCP028846"/>
    <property type="match status" value="1"/>
</dbReference>
<comment type="caution">
    <text evidence="1">The sequence shown here is derived from an EMBL/GenBank/DDBJ whole genome shotgun (WGS) entry which is preliminary data.</text>
</comment>
<dbReference type="EMBL" id="JACCBU010000001">
    <property type="protein sequence ID" value="NYE72038.1"/>
    <property type="molecule type" value="Genomic_DNA"/>
</dbReference>